<dbReference type="AlphaFoldDB" id="K9WCX6"/>
<feature type="transmembrane region" description="Helical" evidence="1">
    <location>
        <begin position="64"/>
        <end position="83"/>
    </location>
</feature>
<proteinExistence type="predicted"/>
<dbReference type="RefSeq" id="WP_015182409.1">
    <property type="nucleotide sequence ID" value="NC_019738.1"/>
</dbReference>
<accession>K9WCX6</accession>
<keyword evidence="1" id="KW-1133">Transmembrane helix</keyword>
<dbReference type="STRING" id="1173027.Mic7113_2458"/>
<name>K9WCX6_9CYAN</name>
<organism evidence="2 3">
    <name type="scientific">Allocoleopsis franciscana PCC 7113</name>
    <dbReference type="NCBI Taxonomy" id="1173027"/>
    <lineage>
        <taxon>Bacteria</taxon>
        <taxon>Bacillati</taxon>
        <taxon>Cyanobacteriota</taxon>
        <taxon>Cyanophyceae</taxon>
        <taxon>Coleofasciculales</taxon>
        <taxon>Coleofasciculaceae</taxon>
        <taxon>Allocoleopsis</taxon>
        <taxon>Allocoleopsis franciscana</taxon>
    </lineage>
</organism>
<dbReference type="KEGG" id="mic:Mic7113_2458"/>
<gene>
    <name evidence="2" type="ORF">Mic7113_2458</name>
</gene>
<feature type="transmembrane region" description="Helical" evidence="1">
    <location>
        <begin position="12"/>
        <end position="31"/>
    </location>
</feature>
<sequence>MNQVKNRDNGCGFLTLLLLLFIWSIGTIAFWTVNIFAAIGTTFILLIDSLANIFTIIGIKNPAIGWLLLGCFFGGSLGLSQGLKRTGHSSQVYKVYLVAAAVFFMLQIVAYSKWQPR</sequence>
<dbReference type="HOGENOM" id="CLU_2082101_0_0_3"/>
<evidence type="ECO:0000256" key="1">
    <source>
        <dbReference type="SAM" id="Phobius"/>
    </source>
</evidence>
<dbReference type="Proteomes" id="UP000010471">
    <property type="component" value="Chromosome"/>
</dbReference>
<feature type="transmembrane region" description="Helical" evidence="1">
    <location>
        <begin position="95"/>
        <end position="114"/>
    </location>
</feature>
<reference evidence="2 3" key="1">
    <citation type="submission" date="2012-06" db="EMBL/GenBank/DDBJ databases">
        <title>Finished chromosome of genome of Microcoleus sp. PCC 7113.</title>
        <authorList>
            <consortium name="US DOE Joint Genome Institute"/>
            <person name="Gugger M."/>
            <person name="Coursin T."/>
            <person name="Rippka R."/>
            <person name="Tandeau De Marsac N."/>
            <person name="Huntemann M."/>
            <person name="Wei C.-L."/>
            <person name="Han J."/>
            <person name="Detter J.C."/>
            <person name="Han C."/>
            <person name="Tapia R."/>
            <person name="Chen A."/>
            <person name="Kyrpides N."/>
            <person name="Mavromatis K."/>
            <person name="Markowitz V."/>
            <person name="Szeto E."/>
            <person name="Ivanova N."/>
            <person name="Pagani I."/>
            <person name="Pati A."/>
            <person name="Goodwin L."/>
            <person name="Nordberg H.P."/>
            <person name="Cantor M.N."/>
            <person name="Hua S.X."/>
            <person name="Woyke T."/>
            <person name="Kerfeld C.A."/>
        </authorList>
    </citation>
    <scope>NUCLEOTIDE SEQUENCE [LARGE SCALE GENOMIC DNA]</scope>
    <source>
        <strain evidence="2 3">PCC 7113</strain>
    </source>
</reference>
<evidence type="ECO:0000313" key="3">
    <source>
        <dbReference type="Proteomes" id="UP000010471"/>
    </source>
</evidence>
<keyword evidence="1" id="KW-0472">Membrane</keyword>
<protein>
    <recommendedName>
        <fullName evidence="4">DUF1294 domain-containing protein</fullName>
    </recommendedName>
</protein>
<evidence type="ECO:0000313" key="2">
    <source>
        <dbReference type="EMBL" id="AFZ18260.1"/>
    </source>
</evidence>
<dbReference type="EMBL" id="CP003630">
    <property type="protein sequence ID" value="AFZ18260.1"/>
    <property type="molecule type" value="Genomic_DNA"/>
</dbReference>
<keyword evidence="3" id="KW-1185">Reference proteome</keyword>
<evidence type="ECO:0008006" key="4">
    <source>
        <dbReference type="Google" id="ProtNLM"/>
    </source>
</evidence>
<keyword evidence="1" id="KW-0812">Transmembrane</keyword>